<keyword evidence="1" id="KW-1133">Transmembrane helix</keyword>
<protein>
    <submittedName>
        <fullName evidence="2">Uncharacterized protein</fullName>
    </submittedName>
</protein>
<feature type="transmembrane region" description="Helical" evidence="1">
    <location>
        <begin position="94"/>
        <end position="116"/>
    </location>
</feature>
<dbReference type="EMBL" id="JAACJP010000013">
    <property type="protein sequence ID" value="KAF5380476.1"/>
    <property type="molecule type" value="Genomic_DNA"/>
</dbReference>
<evidence type="ECO:0000313" key="2">
    <source>
        <dbReference type="EMBL" id="KAF5380476.1"/>
    </source>
</evidence>
<name>A0A8H5HBI2_9AGAR</name>
<comment type="caution">
    <text evidence="2">The sequence shown here is derived from an EMBL/GenBank/DDBJ whole genome shotgun (WGS) entry which is preliminary data.</text>
</comment>
<proteinExistence type="predicted"/>
<reference evidence="2 3" key="1">
    <citation type="journal article" date="2020" name="ISME J.">
        <title>Uncovering the hidden diversity of litter-decomposition mechanisms in mushroom-forming fungi.</title>
        <authorList>
            <person name="Floudas D."/>
            <person name="Bentzer J."/>
            <person name="Ahren D."/>
            <person name="Johansson T."/>
            <person name="Persson P."/>
            <person name="Tunlid A."/>
        </authorList>
    </citation>
    <scope>NUCLEOTIDE SEQUENCE [LARGE SCALE GENOMIC DNA]</scope>
    <source>
        <strain evidence="2 3">CBS 661.87</strain>
    </source>
</reference>
<keyword evidence="3" id="KW-1185">Reference proteome</keyword>
<organism evidence="2 3">
    <name type="scientific">Tricholomella constricta</name>
    <dbReference type="NCBI Taxonomy" id="117010"/>
    <lineage>
        <taxon>Eukaryota</taxon>
        <taxon>Fungi</taxon>
        <taxon>Dikarya</taxon>
        <taxon>Basidiomycota</taxon>
        <taxon>Agaricomycotina</taxon>
        <taxon>Agaricomycetes</taxon>
        <taxon>Agaricomycetidae</taxon>
        <taxon>Agaricales</taxon>
        <taxon>Tricholomatineae</taxon>
        <taxon>Lyophyllaceae</taxon>
        <taxon>Tricholomella</taxon>
    </lineage>
</organism>
<keyword evidence="1" id="KW-0472">Membrane</keyword>
<evidence type="ECO:0000313" key="3">
    <source>
        <dbReference type="Proteomes" id="UP000565441"/>
    </source>
</evidence>
<dbReference type="Proteomes" id="UP000565441">
    <property type="component" value="Unassembled WGS sequence"/>
</dbReference>
<sequence length="191" mass="21840">MLGRPLVCGLYLLPFRQRAIAHTDPWVRFSTSNVPSYPFPLPPPVPYLPPSRLSHVPMDQRPFRPRRRHHPRTIHMLRLVYPHTHISLMIKLDLIGIGFGFGLTTFFSVIPGSHFIHQAMAMLRSMAYAEHTATVFCTSFFISNAFVCVQLYTLERTHQLDVDICPALTQCVTQDMNHDTTRYAQHDAVGS</sequence>
<accession>A0A8H5HBI2</accession>
<gene>
    <name evidence="2" type="ORF">D9615_004550</name>
</gene>
<dbReference type="AlphaFoldDB" id="A0A8H5HBI2"/>
<keyword evidence="1" id="KW-0812">Transmembrane</keyword>
<evidence type="ECO:0000256" key="1">
    <source>
        <dbReference type="SAM" id="Phobius"/>
    </source>
</evidence>